<proteinExistence type="predicted"/>
<dbReference type="Pfam" id="PF13456">
    <property type="entry name" value="RVT_3"/>
    <property type="match status" value="1"/>
</dbReference>
<evidence type="ECO:0000259" key="1">
    <source>
        <dbReference type="Pfam" id="PF13456"/>
    </source>
</evidence>
<protein>
    <recommendedName>
        <fullName evidence="1">RNase H type-1 domain-containing protein</fullName>
    </recommendedName>
</protein>
<dbReference type="PANTHER" id="PTHR47074:SF73">
    <property type="entry name" value="OS04G0448401 PROTEIN"/>
    <property type="match status" value="1"/>
</dbReference>
<gene>
    <name evidence="2" type="ORF">HU200_045225</name>
</gene>
<accession>A0A835B007</accession>
<feature type="domain" description="RNase H type-1" evidence="1">
    <location>
        <begin position="5"/>
        <end position="93"/>
    </location>
</feature>
<dbReference type="PANTHER" id="PTHR47074">
    <property type="entry name" value="BNAC02G40300D PROTEIN"/>
    <property type="match status" value="1"/>
</dbReference>
<comment type="caution">
    <text evidence="2">The sequence shown here is derived from an EMBL/GenBank/DDBJ whole genome shotgun (WGS) entry which is preliminary data.</text>
</comment>
<sequence>MCKINVDAAVLKNGKVSTVSAVARDANGLFLGTSAQVMSSVTDAKTTEALVRIEGMALVRDLFLQRFRLATDCANVVRSFNGLAHVLAKSSLFSKDGRHVWFSAPYLILYSQ</sequence>
<dbReference type="GO" id="GO:0004523">
    <property type="term" value="F:RNA-DNA hybrid ribonuclease activity"/>
    <property type="evidence" value="ECO:0007669"/>
    <property type="project" value="InterPro"/>
</dbReference>
<dbReference type="InterPro" id="IPR012337">
    <property type="entry name" value="RNaseH-like_sf"/>
</dbReference>
<evidence type="ECO:0000313" key="3">
    <source>
        <dbReference type="Proteomes" id="UP000636709"/>
    </source>
</evidence>
<dbReference type="SUPFAM" id="SSF53098">
    <property type="entry name" value="Ribonuclease H-like"/>
    <property type="match status" value="1"/>
</dbReference>
<keyword evidence="3" id="KW-1185">Reference proteome</keyword>
<dbReference type="Proteomes" id="UP000636709">
    <property type="component" value="Unassembled WGS sequence"/>
</dbReference>
<dbReference type="InterPro" id="IPR052929">
    <property type="entry name" value="RNase_H-like_EbsB-rel"/>
</dbReference>
<reference evidence="2" key="1">
    <citation type="submission" date="2020-07" db="EMBL/GenBank/DDBJ databases">
        <title>Genome sequence and genetic diversity analysis of an under-domesticated orphan crop, white fonio (Digitaria exilis).</title>
        <authorList>
            <person name="Bennetzen J.L."/>
            <person name="Chen S."/>
            <person name="Ma X."/>
            <person name="Wang X."/>
            <person name="Yssel A.E.J."/>
            <person name="Chaluvadi S.R."/>
            <person name="Johnson M."/>
            <person name="Gangashetty P."/>
            <person name="Hamidou F."/>
            <person name="Sanogo M.D."/>
            <person name="Zwaenepoel A."/>
            <person name="Wallace J."/>
            <person name="Van De Peer Y."/>
            <person name="Van Deynze A."/>
        </authorList>
    </citation>
    <scope>NUCLEOTIDE SEQUENCE</scope>
    <source>
        <tissue evidence="2">Leaves</tissue>
    </source>
</reference>
<dbReference type="EMBL" id="JACEFO010002109">
    <property type="protein sequence ID" value="KAF8681787.1"/>
    <property type="molecule type" value="Genomic_DNA"/>
</dbReference>
<dbReference type="GO" id="GO:0003676">
    <property type="term" value="F:nucleic acid binding"/>
    <property type="evidence" value="ECO:0007669"/>
    <property type="project" value="InterPro"/>
</dbReference>
<dbReference type="AlphaFoldDB" id="A0A835B007"/>
<evidence type="ECO:0000313" key="2">
    <source>
        <dbReference type="EMBL" id="KAF8681787.1"/>
    </source>
</evidence>
<dbReference type="InterPro" id="IPR002156">
    <property type="entry name" value="RNaseH_domain"/>
</dbReference>
<organism evidence="2 3">
    <name type="scientific">Digitaria exilis</name>
    <dbReference type="NCBI Taxonomy" id="1010633"/>
    <lineage>
        <taxon>Eukaryota</taxon>
        <taxon>Viridiplantae</taxon>
        <taxon>Streptophyta</taxon>
        <taxon>Embryophyta</taxon>
        <taxon>Tracheophyta</taxon>
        <taxon>Spermatophyta</taxon>
        <taxon>Magnoliopsida</taxon>
        <taxon>Liliopsida</taxon>
        <taxon>Poales</taxon>
        <taxon>Poaceae</taxon>
        <taxon>PACMAD clade</taxon>
        <taxon>Panicoideae</taxon>
        <taxon>Panicodae</taxon>
        <taxon>Paniceae</taxon>
        <taxon>Anthephorinae</taxon>
        <taxon>Digitaria</taxon>
    </lineage>
</organism>
<dbReference type="OrthoDB" id="1906820at2759"/>
<name>A0A835B007_9POAL</name>